<feature type="region of interest" description="Disordered" evidence="4">
    <location>
        <begin position="384"/>
        <end position="444"/>
    </location>
</feature>
<evidence type="ECO:0000256" key="4">
    <source>
        <dbReference type="SAM" id="MobiDB-lite"/>
    </source>
</evidence>
<accession>G0V2J4</accession>
<dbReference type="Pfam" id="PF22977">
    <property type="entry name" value="WHD"/>
    <property type="match status" value="1"/>
</dbReference>
<evidence type="ECO:0000256" key="2">
    <source>
        <dbReference type="ARBA" id="ARBA00022741"/>
    </source>
</evidence>
<feature type="domain" description="AAA+ ATPase" evidence="5">
    <location>
        <begin position="779"/>
        <end position="900"/>
    </location>
</feature>
<dbReference type="SUPFAM" id="SSF52540">
    <property type="entry name" value="P-loop containing nucleoside triphosphate hydrolases"/>
    <property type="match status" value="2"/>
</dbReference>
<name>G0V2J4_TRYCI</name>
<dbReference type="GO" id="GO:0016887">
    <property type="term" value="F:ATP hydrolysis activity"/>
    <property type="evidence" value="ECO:0007669"/>
    <property type="project" value="InterPro"/>
</dbReference>
<feature type="region of interest" description="Disordered" evidence="4">
    <location>
        <begin position="144"/>
        <end position="163"/>
    </location>
</feature>
<dbReference type="SMART" id="SM00382">
    <property type="entry name" value="AAA"/>
    <property type="match status" value="2"/>
</dbReference>
<evidence type="ECO:0000259" key="5">
    <source>
        <dbReference type="SMART" id="SM00382"/>
    </source>
</evidence>
<dbReference type="GO" id="GO:0005524">
    <property type="term" value="F:ATP binding"/>
    <property type="evidence" value="ECO:0007669"/>
    <property type="project" value="UniProtKB-KW"/>
</dbReference>
<dbReference type="Gene3D" id="3.40.50.300">
    <property type="entry name" value="P-loop containing nucleotide triphosphate hydrolases"/>
    <property type="match status" value="2"/>
</dbReference>
<dbReference type="AlphaFoldDB" id="G0V2J4"/>
<dbReference type="InterPro" id="IPR054472">
    <property type="entry name" value="WHD"/>
</dbReference>
<gene>
    <name evidence="6" type="ORF">TCIL3000_11_13720</name>
</gene>
<dbReference type="Pfam" id="PF00004">
    <property type="entry name" value="AAA"/>
    <property type="match status" value="2"/>
</dbReference>
<dbReference type="VEuPathDB" id="TriTrypDB:TcIL3000.11.13720"/>
<comment type="similarity">
    <text evidence="1">Belongs to the AAA ATPase family.</text>
</comment>
<organism evidence="6">
    <name type="scientific">Trypanosoma congolense (strain IL3000)</name>
    <dbReference type="NCBI Taxonomy" id="1068625"/>
    <lineage>
        <taxon>Eukaryota</taxon>
        <taxon>Discoba</taxon>
        <taxon>Euglenozoa</taxon>
        <taxon>Kinetoplastea</taxon>
        <taxon>Metakinetoplastina</taxon>
        <taxon>Trypanosomatida</taxon>
        <taxon>Trypanosomatidae</taxon>
        <taxon>Trypanosoma</taxon>
        <taxon>Nannomonas</taxon>
    </lineage>
</organism>
<evidence type="ECO:0000313" key="6">
    <source>
        <dbReference type="EMBL" id="CCC95866.1"/>
    </source>
</evidence>
<evidence type="ECO:0000256" key="3">
    <source>
        <dbReference type="ARBA" id="ARBA00022840"/>
    </source>
</evidence>
<proteinExistence type="inferred from homology"/>
<dbReference type="FunFam" id="3.40.50.300:FF:002589">
    <property type="entry name" value="Putative AAA family ATPase"/>
    <property type="match status" value="1"/>
</dbReference>
<feature type="domain" description="AAA+ ATPase" evidence="5">
    <location>
        <begin position="1038"/>
        <end position="1163"/>
    </location>
</feature>
<dbReference type="InterPro" id="IPR003593">
    <property type="entry name" value="AAA+_ATPase"/>
</dbReference>
<feature type="compositionally biased region" description="Basic and acidic residues" evidence="4">
    <location>
        <begin position="480"/>
        <end position="496"/>
    </location>
</feature>
<reference evidence="6" key="1">
    <citation type="journal article" date="2012" name="Proc. Natl. Acad. Sci. U.S.A.">
        <title>Antigenic diversity is generated by distinct evolutionary mechanisms in African trypanosome species.</title>
        <authorList>
            <person name="Jackson A.P."/>
            <person name="Berry A."/>
            <person name="Aslett M."/>
            <person name="Allison H.C."/>
            <person name="Burton P."/>
            <person name="Vavrova-Anderson J."/>
            <person name="Brown R."/>
            <person name="Browne H."/>
            <person name="Corton N."/>
            <person name="Hauser H."/>
            <person name="Gamble J."/>
            <person name="Gilderthorp R."/>
            <person name="Marcello L."/>
            <person name="McQuillan J."/>
            <person name="Otto T.D."/>
            <person name="Quail M.A."/>
            <person name="Sanders M.J."/>
            <person name="van Tonder A."/>
            <person name="Ginger M.L."/>
            <person name="Field M.C."/>
            <person name="Barry J.D."/>
            <person name="Hertz-Fowler C."/>
            <person name="Berriman M."/>
        </authorList>
    </citation>
    <scope>NUCLEOTIDE SEQUENCE</scope>
    <source>
        <strain evidence="6">IL3000</strain>
    </source>
</reference>
<dbReference type="EMBL" id="HE575324">
    <property type="protein sequence ID" value="CCC95866.1"/>
    <property type="molecule type" value="Genomic_DNA"/>
</dbReference>
<dbReference type="InterPro" id="IPR027417">
    <property type="entry name" value="P-loop_NTPase"/>
</dbReference>
<keyword evidence="2" id="KW-0547">Nucleotide-binding</keyword>
<dbReference type="InterPro" id="IPR050221">
    <property type="entry name" value="26S_Proteasome_ATPase"/>
</dbReference>
<feature type="region of interest" description="Disordered" evidence="4">
    <location>
        <begin position="480"/>
        <end position="500"/>
    </location>
</feature>
<protein>
    <submittedName>
        <fullName evidence="6">Uncharacterized protein TCIL3000_11_13720</fullName>
    </submittedName>
</protein>
<keyword evidence="3" id="KW-0067">ATP-binding</keyword>
<feature type="compositionally biased region" description="Basic and acidic residues" evidence="4">
    <location>
        <begin position="421"/>
        <end position="434"/>
    </location>
</feature>
<feature type="compositionally biased region" description="Basic residues" evidence="4">
    <location>
        <begin position="387"/>
        <end position="397"/>
    </location>
</feature>
<dbReference type="InterPro" id="IPR003959">
    <property type="entry name" value="ATPase_AAA_core"/>
</dbReference>
<dbReference type="CDD" id="cd19481">
    <property type="entry name" value="RecA-like_protease"/>
    <property type="match status" value="1"/>
</dbReference>
<evidence type="ECO:0000256" key="1">
    <source>
        <dbReference type="ARBA" id="ARBA00006914"/>
    </source>
</evidence>
<dbReference type="PANTHER" id="PTHR23073">
    <property type="entry name" value="26S PROTEASOME REGULATORY SUBUNIT"/>
    <property type="match status" value="1"/>
</dbReference>
<sequence length="1249" mass="138655">MGKRRRAGCSATPIQPHASEAVNSITTAPVIGSNETEQLEKFVTQLDLLIPAVKHFDQLILPAGVVFPENEPPSGCVGGKGVNAGSDEEVTASALLPCHNFNLRYRFDVLRSFTIPTHVYSYLQRILLTTPAASTDSDECCTKQTSKRVRKEPMGQDDVGEVQKGTSDTELAIRLRRTAEILLPPFEDDSDFIVAHEMGCVLRLRAHEDCGLEGPRTQVLGILIKSRLDLFRQCQPCRSMISDLYHHHMTVRVQKMKLPPRVMRLSQKLKLDEQECAALVYLLVCHCGSVFPVEYTRGVVTPNRLALHNGMSPVELMHFLADYRGHVKQGVVSVESRYRTTFTESRVYMPQEVIGALSGNNLSPDQLVKLEKTHLGDVIMEESTHSVAHKGRGKKHDSGRGEYNNGNMAQCPNRGDLGTSSEDRNGVINHNKDDECSESQSTSSCGTCDASEFDLDGVSGNRSDLGPLDIMITDGSTEAYSKEGGGHVSPGREHAGSHPTAALNGQAKLGTKVSSAITPDNSFDRPYENDIEYMDESFKLLANIVRLHAAESDMKDEEDAILVAKNKVEATIRELRGKVRIGAEAHRLRTEATLKCGKFIPRAEALSKKLQLSDLEKRVLLLMVGNVVSHDILIAINGRYAMRDGQRVMTVGYILFVLCANLRERVDARRSFYLSGPLISNGVLSLSLDTTGRNCFNTDLMDYIVDIDRKIVDHLMGTETETSELVPGSRLYSPSVSMSSVILPQATTTLVLSTIEHYSMFEQCKKSCGFGEGLGTGGSGLVFLFYGPSGTGKTMLANAVAHELKKRILLVNMLHFKSDLKGPDFLRFLFREAKLNDALIFFDECETLFEARENNPFVTSVLAEFEKHDGIIILATNKAQVMDEAMNRRISLMVEFHLPDQQMREGIWRAHIPSSLPLHEDVSIFMLSLNFELSGGLIRNAVLAAINKAVARERSSAPTLRMQDLEEGARQQLRGFFLACKKPTGAATKSYHTPKRSLSDLVLEPDTHQQLEAIVRLAKGRTTLFAQWGFCEDDCDDSGTLYLFYGPSGSGKSLAAEGIAYECATSIRLCNLSELLLVDKLEVDTVFTEALKLGAIIVFDQAQVLFNHSEKGAHIAKLIHYHAKRYPRAVIFLVTTGTSDSVGIDRGSTPLTFQKEIRFSLPTQTLRRKLWERAIPDKVPMEPDGIDFEELSKISLSPRLIRASMFSACCRVAMLPSERRFLTMQLLREEIESAQLREKRSQSYQSMFV</sequence>